<sequence length="326" mass="36478">MDQTQKLNAPIHKHIFLIVAGVLLLLLAAAAGFDWQISQTIGDMNDPFATLFQDVGLWTAPLIIMLSCNIVGHYAIRSQQLAWYTRTLMVIGSVIYAGWELWAGYLKYAMTMVITSLNDINAGKPMGMANSDGSKLTLLGATSIILFLILYLVVFIGSQYWLAHKTDEQLHYLLKMAVVATLVCLLSDQIVNAMKTFWGRFRPYELNGNPTHFTSWFQPNGANGHMSFPSGHTQTAATLLTLTWFVDRDKPKRQRLVFWLTFAYGAVMAYTRVRILAHFTGDVTMSLILTWSLILILAAVVQQPLVDWEALTARSSAKNLNTEPIS</sequence>
<evidence type="ECO:0000259" key="2">
    <source>
        <dbReference type="SMART" id="SM00014"/>
    </source>
</evidence>
<feature type="transmembrane region" description="Helical" evidence="1">
    <location>
        <begin position="256"/>
        <end position="277"/>
    </location>
</feature>
<dbReference type="RefSeq" id="WP_045625394.1">
    <property type="nucleotide sequence ID" value="NZ_BAYM01000099.1"/>
</dbReference>
<reference evidence="4" key="1">
    <citation type="submission" date="2014-05" db="EMBL/GenBank/DDBJ databases">
        <title>Whole genome sequencing of Lactobacillus casei NRIC0644.</title>
        <authorList>
            <person name="Atarashi H."/>
            <person name="Yoshida Y."/>
            <person name="Fujimura S."/>
            <person name="Tanaka N."/>
            <person name="Shiwa Y."/>
            <person name="Yoshikawa H."/>
            <person name="Okada S."/>
            <person name="Nakagawa J."/>
        </authorList>
    </citation>
    <scope>NUCLEOTIDE SEQUENCE [LARGE SCALE GENOMIC DNA]</scope>
    <source>
        <strain evidence="4">NRIC0644</strain>
    </source>
</reference>
<feature type="transmembrane region" description="Helical" evidence="1">
    <location>
        <begin position="55"/>
        <end position="76"/>
    </location>
</feature>
<evidence type="ECO:0000256" key="1">
    <source>
        <dbReference type="SAM" id="Phobius"/>
    </source>
</evidence>
<dbReference type="InterPro" id="IPR000326">
    <property type="entry name" value="PAP2/HPO"/>
</dbReference>
<dbReference type="SMART" id="SM00014">
    <property type="entry name" value="acidPPc"/>
    <property type="match status" value="1"/>
</dbReference>
<accession>A0A0C9PYE7</accession>
<feature type="transmembrane region" description="Helical" evidence="1">
    <location>
        <begin position="136"/>
        <end position="160"/>
    </location>
</feature>
<organism evidence="3 4">
    <name type="scientific">Lacticaseibacillus paracasei NRIC 0644</name>
    <dbReference type="NCBI Taxonomy" id="1435038"/>
    <lineage>
        <taxon>Bacteria</taxon>
        <taxon>Bacillati</taxon>
        <taxon>Bacillota</taxon>
        <taxon>Bacilli</taxon>
        <taxon>Lactobacillales</taxon>
        <taxon>Lactobacillaceae</taxon>
        <taxon>Lacticaseibacillus</taxon>
    </lineage>
</organism>
<feature type="domain" description="Phosphatidic acid phosphatase type 2/haloperoxidase" evidence="2">
    <location>
        <begin position="177"/>
        <end position="298"/>
    </location>
</feature>
<dbReference type="Gene3D" id="1.20.144.10">
    <property type="entry name" value="Phosphatidic acid phosphatase type 2/haloperoxidase"/>
    <property type="match status" value="1"/>
</dbReference>
<evidence type="ECO:0000313" key="3">
    <source>
        <dbReference type="EMBL" id="GAN37169.1"/>
    </source>
</evidence>
<dbReference type="EMBL" id="BAYM01000099">
    <property type="protein sequence ID" value="GAN37169.1"/>
    <property type="molecule type" value="Genomic_DNA"/>
</dbReference>
<dbReference type="Pfam" id="PF01569">
    <property type="entry name" value="PAP2"/>
    <property type="match status" value="1"/>
</dbReference>
<dbReference type="SUPFAM" id="SSF48317">
    <property type="entry name" value="Acid phosphatase/Vanadium-dependent haloperoxidase"/>
    <property type="match status" value="1"/>
</dbReference>
<feature type="transmembrane region" description="Helical" evidence="1">
    <location>
        <begin position="83"/>
        <end position="99"/>
    </location>
</feature>
<keyword evidence="1" id="KW-1133">Transmembrane helix</keyword>
<comment type="caution">
    <text evidence="3">The sequence shown here is derived from an EMBL/GenBank/DDBJ whole genome shotgun (WGS) entry which is preliminary data.</text>
</comment>
<keyword evidence="1" id="KW-0472">Membrane</keyword>
<evidence type="ECO:0000313" key="4">
    <source>
        <dbReference type="Proteomes" id="UP000032552"/>
    </source>
</evidence>
<keyword evidence="1" id="KW-0812">Transmembrane</keyword>
<dbReference type="AlphaFoldDB" id="A0A0C9PYE7"/>
<dbReference type="CDD" id="cd03396">
    <property type="entry name" value="PAP2_like_6"/>
    <property type="match status" value="1"/>
</dbReference>
<proteinExistence type="predicted"/>
<feature type="transmembrane region" description="Helical" evidence="1">
    <location>
        <begin position="283"/>
        <end position="301"/>
    </location>
</feature>
<gene>
    <name evidence="3" type="ORF">LC0644_1758</name>
</gene>
<feature type="transmembrane region" description="Helical" evidence="1">
    <location>
        <begin position="15"/>
        <end position="35"/>
    </location>
</feature>
<dbReference type="InterPro" id="IPR036938">
    <property type="entry name" value="PAP2/HPO_sf"/>
</dbReference>
<name>A0A0C9PYE7_LACPA</name>
<protein>
    <submittedName>
        <fullName evidence="3">Membrane-associated phospholipid phosphatase</fullName>
    </submittedName>
</protein>
<dbReference type="Proteomes" id="UP000032552">
    <property type="component" value="Unassembled WGS sequence"/>
</dbReference>